<dbReference type="RefSeq" id="WP_121792751.1">
    <property type="nucleotide sequence ID" value="NZ_RDBF01000001.1"/>
</dbReference>
<accession>A0A3L8PRS0</accession>
<dbReference type="Pfam" id="PF08282">
    <property type="entry name" value="Hydrolase_3"/>
    <property type="match status" value="1"/>
</dbReference>
<dbReference type="InterPro" id="IPR036412">
    <property type="entry name" value="HAD-like_sf"/>
</dbReference>
<dbReference type="PANTHER" id="PTHR10000">
    <property type="entry name" value="PHOSPHOSERINE PHOSPHATASE"/>
    <property type="match status" value="1"/>
</dbReference>
<dbReference type="GO" id="GO:0016791">
    <property type="term" value="F:phosphatase activity"/>
    <property type="evidence" value="ECO:0007669"/>
    <property type="project" value="TreeGrafter"/>
</dbReference>
<dbReference type="SFLD" id="SFLDS00003">
    <property type="entry name" value="Haloacid_Dehalogenase"/>
    <property type="match status" value="1"/>
</dbReference>
<dbReference type="Proteomes" id="UP000282515">
    <property type="component" value="Unassembled WGS sequence"/>
</dbReference>
<reference evidence="1 2" key="1">
    <citation type="submission" date="2018-10" db="EMBL/GenBank/DDBJ databases">
        <title>Aeromicrobium sp. 9W16Y-2 whole genome shotgun sequence.</title>
        <authorList>
            <person name="Li F."/>
        </authorList>
    </citation>
    <scope>NUCLEOTIDE SEQUENCE [LARGE SCALE GENOMIC DNA]</scope>
    <source>
        <strain evidence="1 2">9W16Y-2</strain>
    </source>
</reference>
<dbReference type="NCBIfam" id="TIGR01484">
    <property type="entry name" value="HAD-SF-IIB"/>
    <property type="match status" value="1"/>
</dbReference>
<evidence type="ECO:0000313" key="2">
    <source>
        <dbReference type="Proteomes" id="UP000282515"/>
    </source>
</evidence>
<dbReference type="PROSITE" id="PS01229">
    <property type="entry name" value="COF_2"/>
    <property type="match status" value="1"/>
</dbReference>
<dbReference type="InterPro" id="IPR006379">
    <property type="entry name" value="HAD-SF_hydro_IIB"/>
</dbReference>
<organism evidence="1 2">
    <name type="scientific">Aeromicrobium phragmitis</name>
    <dbReference type="NCBI Taxonomy" id="2478914"/>
    <lineage>
        <taxon>Bacteria</taxon>
        <taxon>Bacillati</taxon>
        <taxon>Actinomycetota</taxon>
        <taxon>Actinomycetes</taxon>
        <taxon>Propionibacteriales</taxon>
        <taxon>Nocardioidaceae</taxon>
        <taxon>Aeromicrobium</taxon>
    </lineage>
</organism>
<dbReference type="OrthoDB" id="3180855at2"/>
<dbReference type="GO" id="GO:0000287">
    <property type="term" value="F:magnesium ion binding"/>
    <property type="evidence" value="ECO:0007669"/>
    <property type="project" value="TreeGrafter"/>
</dbReference>
<dbReference type="SUPFAM" id="SSF56784">
    <property type="entry name" value="HAD-like"/>
    <property type="match status" value="1"/>
</dbReference>
<evidence type="ECO:0000313" key="1">
    <source>
        <dbReference type="EMBL" id="RLV57343.1"/>
    </source>
</evidence>
<dbReference type="InterPro" id="IPR023214">
    <property type="entry name" value="HAD_sf"/>
</dbReference>
<sequence>MTWIPKLVALDVDGTIVDGHNLMTERVGKAILAMRDAGSEIVIATGRSAPGVYDVLGKLGINDGLAVASNGSVVFEVDPFRVVHSVTFDAREAVARVLDKMPDALVAVEEVGVGFRVSQPFPEGEINGRIVVEDVDDLVREPVSRVIIRAPEHDTEEFHALVADLGLEDTNYFIGYSAWLDLAPVGVSKASGLDYVCEVRGYSAADVLAVGDGRNDIEMLQWAGRGVAMGQAPDEVREVADDITGTIDDDGLAAELARYLG</sequence>
<protein>
    <submittedName>
        <fullName evidence="1">HAD family phosphatase</fullName>
    </submittedName>
</protein>
<name>A0A3L8PRS0_9ACTN</name>
<dbReference type="SFLD" id="SFLDG01140">
    <property type="entry name" value="C2.B:_Phosphomannomutase_and_P"/>
    <property type="match status" value="1"/>
</dbReference>
<dbReference type="GO" id="GO:0005829">
    <property type="term" value="C:cytosol"/>
    <property type="evidence" value="ECO:0007669"/>
    <property type="project" value="TreeGrafter"/>
</dbReference>
<dbReference type="EMBL" id="RDBF01000001">
    <property type="protein sequence ID" value="RLV57343.1"/>
    <property type="molecule type" value="Genomic_DNA"/>
</dbReference>
<keyword evidence="2" id="KW-1185">Reference proteome</keyword>
<proteinExistence type="predicted"/>
<dbReference type="Gene3D" id="3.40.50.1000">
    <property type="entry name" value="HAD superfamily/HAD-like"/>
    <property type="match status" value="1"/>
</dbReference>
<comment type="caution">
    <text evidence="1">The sequence shown here is derived from an EMBL/GenBank/DDBJ whole genome shotgun (WGS) entry which is preliminary data.</text>
</comment>
<dbReference type="PANTHER" id="PTHR10000:SF8">
    <property type="entry name" value="HAD SUPERFAMILY HYDROLASE-LIKE, TYPE 3"/>
    <property type="match status" value="1"/>
</dbReference>
<gene>
    <name evidence="1" type="ORF">D9V41_01495</name>
</gene>
<dbReference type="AlphaFoldDB" id="A0A3L8PRS0"/>
<dbReference type="Gene3D" id="3.30.1240.10">
    <property type="match status" value="1"/>
</dbReference>